<keyword evidence="9" id="KW-1185">Reference proteome</keyword>
<dbReference type="RefSeq" id="WP_133970950.1">
    <property type="nucleotide sequence ID" value="NZ_OPYN01000070.1"/>
</dbReference>
<dbReference type="EMBL" id="OPYN01000070">
    <property type="protein sequence ID" value="SPO60003.1"/>
    <property type="molecule type" value="Genomic_DNA"/>
</dbReference>
<dbReference type="SMART" id="SM00369">
    <property type="entry name" value="LRR_TYP"/>
    <property type="match status" value="5"/>
</dbReference>
<dbReference type="PANTHER" id="PTHR48051">
    <property type="match status" value="1"/>
</dbReference>
<evidence type="ECO:0000313" key="9">
    <source>
        <dbReference type="Proteomes" id="UP000294335"/>
    </source>
</evidence>
<dbReference type="InterPro" id="IPR001611">
    <property type="entry name" value="Leu-rich_rpt"/>
</dbReference>
<dbReference type="Gene3D" id="3.80.10.10">
    <property type="entry name" value="Ribonuclease Inhibitor"/>
    <property type="match status" value="1"/>
</dbReference>
<evidence type="ECO:0000313" key="8">
    <source>
        <dbReference type="EMBL" id="SPO60003.1"/>
    </source>
</evidence>
<organism evidence="8 9">
    <name type="scientific">Pseudomonas inefficax</name>
    <dbReference type="NCBI Taxonomy" id="2078786"/>
    <lineage>
        <taxon>Bacteria</taxon>
        <taxon>Pseudomonadati</taxon>
        <taxon>Pseudomonadota</taxon>
        <taxon>Gammaproteobacteria</taxon>
        <taxon>Pseudomonadales</taxon>
        <taxon>Pseudomonadaceae</taxon>
        <taxon>Pseudomonas</taxon>
    </lineage>
</organism>
<comment type="caution">
    <text evidence="8">The sequence shown here is derived from an EMBL/GenBank/DDBJ whole genome shotgun (WGS) entry which is preliminary data.</text>
</comment>
<keyword evidence="5" id="KW-0843">Virulence</keyword>
<proteinExistence type="inferred from homology"/>
<dbReference type="EC" id="2.3.2.27" evidence="2"/>
<protein>
    <recommendedName>
        <fullName evidence="2">RING-type E3 ubiquitin transferase</fullName>
        <ecNumber evidence="2">2.3.2.27</ecNumber>
    </recommendedName>
</protein>
<dbReference type="PROSITE" id="PS52053">
    <property type="entry name" value="NEL"/>
    <property type="match status" value="1"/>
</dbReference>
<keyword evidence="4" id="KW-0677">Repeat</keyword>
<dbReference type="InterPro" id="IPR029487">
    <property type="entry name" value="NEL_dom"/>
</dbReference>
<evidence type="ECO:0000256" key="2">
    <source>
        <dbReference type="ARBA" id="ARBA00012483"/>
    </source>
</evidence>
<name>A0AAQ1P627_9PSED</name>
<dbReference type="InterPro" id="IPR050216">
    <property type="entry name" value="LRR_domain-containing"/>
</dbReference>
<keyword evidence="6" id="KW-0964">Secreted</keyword>
<dbReference type="GO" id="GO:0005576">
    <property type="term" value="C:extracellular region"/>
    <property type="evidence" value="ECO:0007669"/>
    <property type="project" value="UniProtKB-UniRule"/>
</dbReference>
<keyword evidence="6" id="KW-0808">Transferase</keyword>
<accession>A0AAQ1P627</accession>
<keyword evidence="6" id="KW-0833">Ubl conjugation pathway</keyword>
<evidence type="ECO:0000256" key="1">
    <source>
        <dbReference type="ARBA" id="ARBA00000900"/>
    </source>
</evidence>
<dbReference type="PROSITE" id="PS51450">
    <property type="entry name" value="LRR"/>
    <property type="match status" value="1"/>
</dbReference>
<dbReference type="InterPro" id="IPR032675">
    <property type="entry name" value="LRR_dom_sf"/>
</dbReference>
<keyword evidence="6" id="KW-1035">Host cytoplasm</keyword>
<dbReference type="Pfam" id="PF14496">
    <property type="entry name" value="NEL"/>
    <property type="match status" value="1"/>
</dbReference>
<dbReference type="InterPro" id="IPR046673">
    <property type="entry name" value="ToxA_N"/>
</dbReference>
<feature type="active site" description="Glycyl thioester intermediate" evidence="6">
    <location>
        <position position="1291"/>
    </location>
</feature>
<dbReference type="Gene3D" id="1.20.58.360">
    <property type="entry name" value="Shigella T3SS effector IpaH defines"/>
    <property type="match status" value="1"/>
</dbReference>
<comment type="PTM">
    <text evidence="6">Ubiquitinated in the presence of host E1 ubiquitin-activating enzyme, E2 ubiquitin-conjugating enzyme and ubiquitin.</text>
</comment>
<dbReference type="GO" id="GO:0005737">
    <property type="term" value="C:cytoplasm"/>
    <property type="evidence" value="ECO:0007669"/>
    <property type="project" value="TreeGrafter"/>
</dbReference>
<dbReference type="GO" id="GO:0061630">
    <property type="term" value="F:ubiquitin protein ligase activity"/>
    <property type="evidence" value="ECO:0007669"/>
    <property type="project" value="UniProtKB-EC"/>
</dbReference>
<feature type="domain" description="NEL" evidence="7">
    <location>
        <begin position="1204"/>
        <end position="1497"/>
    </location>
</feature>
<comment type="similarity">
    <text evidence="6">Belongs to the LRR-containing bacterial E3 ligase family.</text>
</comment>
<keyword evidence="3" id="KW-0433">Leucine-rich repeat</keyword>
<sequence length="1497" mass="167569">MTPPVTPPKLRHPINDFIAQHLPDWLSKASPRQIAALQACYKAYLASQKQLARFTGKLQPLDTFAQSLLQRAFAADPQLQLDVDLSQLTWREERARLTPQPGAIPDFQPYYVRVPALQKLLQNFKEGESFYLGTALTNQAEPGGADTVVSDDVTRIVQVCRSTDVGAAYQRHLADVLTGAFEKQLVTDKRLEFSVAVEVAALKGQLDSDDLPVLRQLGAGQKPVAPGTFRFRQAALQLLGCRVDGALCLEWTQLPHTLANYPFGGFERLKKVMLYFPDTPARPLRVFKDWDEMNRALVSILASEEEQRALLRRIALDDQARFRQTLATRLRDAEPDLEPLRVPQTEDGFASLASWHLQRIKADARFLAVSTAQANANTAAQRLRALENAGLVLLNLAGLFVPAIGALLLADLGRHVLGDVCEGVLDWQLGHQHEALQHLLQVAQAVCSAGAVVIGAHLLRNAFIENLEPVTTPAGQPRLWCNDLTPYQETRVPAQAVTLDNGLLSDGQGYWWKLADVTYRVRRDANKVWRLLHKEGQARYAPALENNSERAWRLRYERPLEWQGEAMLLGRLWPAARGLDAERVAQILSVADVDEAYLRGLLVEGRPMPVNLRDTLERFAVQARIDSFFADPYADTGFFQWCTERLRLHGQPLEEQRMAIDQDAASLRGPLLEHFSQSYLAADPLLALIQRDFASLPDAYALDLLATASEAMRARMTVEQRIPLALAERARATLQLARLTRAREGLYLADSYRHDVVALVFALLRRHGPSTAHTNLLLRDDPLSGPVRARWLTQPTQAQLVLVRSDGRFQLYDDLGRPDDRDVAEPEGLFEALIAGLPADYCTRQGWNVADGPVRLRSQLQAWLPNDRNGLLKLLGWGEAKATASPMRRLPDGRLGYPLGGCQSCLLTQEQRVRNRIRALFPGMDAAATERYLQNMLQLPGTLLDNLLRVEQEYRQLDQSLRAWSDEQSGPSRRTRQRIEDALRRAWQMREERPVGALGNRAALSLRMEGVAIGGLPMLPPGTDFSHISELSLSGLALSAIAPGFLASFPRLSRLDLSNNSLTELPAGLEGLSGLRQLLLSRNRIRILPPQAHVLGRLPQLRSLDMSDNPLGSISLQFNQLPGLRILRMNRSGLLTLPAGLQWCGLLLFADLRNNQISELPAALFQAPLPLRRALHLDGNALAVADLQRLYGVERLLINEFEVPADPLLEVWLRAHPEPGSDIGRASWNALRAEPLGESFFNLLARLTDTAEYRWAPDQISARVWTMIGAAYRHTATRDALFDLAADPPTCVDSVSTVFSRLEVRMHVEEVTHGGSPLATRSQRLQLARRLFRVAWVERIARRDMDARYTDGRWRRGERSAEEVEVNLAYLTGLARRLDLIGQPRHMQFGGLAEVTQAQLDAAYLEVLQAEATDQRVAFISERDFWLEVLRAEQPQRFDDVESLYGQQQEALDEQRHSITSEAYVRRSNAIRDARDTALSQLAQELTLAALQTPDTP</sequence>
<evidence type="ECO:0000256" key="5">
    <source>
        <dbReference type="ARBA" id="ARBA00023026"/>
    </source>
</evidence>
<dbReference type="GO" id="GO:0016567">
    <property type="term" value="P:protein ubiquitination"/>
    <property type="evidence" value="ECO:0007669"/>
    <property type="project" value="InterPro"/>
</dbReference>
<evidence type="ECO:0000259" key="7">
    <source>
        <dbReference type="PROSITE" id="PS52053"/>
    </source>
</evidence>
<dbReference type="PANTHER" id="PTHR48051:SF46">
    <property type="entry name" value="LEUCINE RICH REPEAT-CONTAINING DOMAIN PROTEIN"/>
    <property type="match status" value="1"/>
</dbReference>
<reference evidence="8 9" key="1">
    <citation type="submission" date="2018-02" db="EMBL/GenBank/DDBJ databases">
        <authorList>
            <person name="Dubost A."/>
        </authorList>
    </citation>
    <scope>NUCLEOTIDE SEQUENCE [LARGE SCALE GENOMIC DNA]</scope>
    <source>
        <strain evidence="9">JV551A3</strain>
    </source>
</reference>
<comment type="catalytic activity">
    <reaction evidence="1">
        <text>S-ubiquitinyl-[E2 ubiquitin-conjugating enzyme]-L-cysteine + [acceptor protein]-L-lysine = [E2 ubiquitin-conjugating enzyme]-L-cysteine + N(6)-ubiquitinyl-[acceptor protein]-L-lysine.</text>
        <dbReference type="EC" id="2.3.2.27"/>
    </reaction>
</comment>
<evidence type="ECO:0000256" key="3">
    <source>
        <dbReference type="ARBA" id="ARBA00022614"/>
    </source>
</evidence>
<gene>
    <name evidence="8" type="ORF">JV551A3_V1_700275</name>
</gene>
<evidence type="ECO:0000256" key="6">
    <source>
        <dbReference type="PROSITE-ProRule" id="PRU01398"/>
    </source>
</evidence>
<keyword evidence="6" id="KW-0832">Ubl conjugation</keyword>
<evidence type="ECO:0000256" key="4">
    <source>
        <dbReference type="ARBA" id="ARBA00022737"/>
    </source>
</evidence>
<dbReference type="InterPro" id="IPR003591">
    <property type="entry name" value="Leu-rich_rpt_typical-subtyp"/>
</dbReference>
<dbReference type="Proteomes" id="UP000294335">
    <property type="component" value="Unassembled WGS sequence"/>
</dbReference>
<dbReference type="Pfam" id="PF13855">
    <property type="entry name" value="LRR_8"/>
    <property type="match status" value="1"/>
</dbReference>
<dbReference type="SUPFAM" id="SSF52075">
    <property type="entry name" value="Outer arm dynein light chain 1"/>
    <property type="match status" value="1"/>
</dbReference>
<dbReference type="Pfam" id="PF20178">
    <property type="entry name" value="ToxA_N"/>
    <property type="match status" value="1"/>
</dbReference>